<dbReference type="NCBIfam" id="TIGR01725">
    <property type="entry name" value="phge_HK97_gp10"/>
    <property type="match status" value="1"/>
</dbReference>
<name>A0A8S5MB32_9CAUD</name>
<dbReference type="InterPro" id="IPR010064">
    <property type="entry name" value="HK97-gp10_tail"/>
</dbReference>
<reference evidence="1" key="1">
    <citation type="journal article" date="2021" name="Proc. Natl. Acad. Sci. U.S.A.">
        <title>A Catalog of Tens of Thousands of Viruses from Human Metagenomes Reveals Hidden Associations with Chronic Diseases.</title>
        <authorList>
            <person name="Tisza M.J."/>
            <person name="Buck C.B."/>
        </authorList>
    </citation>
    <scope>NUCLEOTIDE SEQUENCE</scope>
    <source>
        <strain evidence="1">CtNQr16</strain>
    </source>
</reference>
<dbReference type="Pfam" id="PF04883">
    <property type="entry name" value="HK97-gp10_like"/>
    <property type="match status" value="1"/>
</dbReference>
<accession>A0A8S5MB32</accession>
<evidence type="ECO:0000313" key="1">
    <source>
        <dbReference type="EMBL" id="DAD79303.1"/>
    </source>
</evidence>
<proteinExistence type="predicted"/>
<protein>
    <submittedName>
        <fullName evidence="1">Putative tail component</fullName>
    </submittedName>
</protein>
<organism evidence="1">
    <name type="scientific">Myoviridae sp. ctNQr16</name>
    <dbReference type="NCBI Taxonomy" id="2826644"/>
    <lineage>
        <taxon>Viruses</taxon>
        <taxon>Duplodnaviria</taxon>
        <taxon>Heunggongvirae</taxon>
        <taxon>Uroviricota</taxon>
        <taxon>Caudoviricetes</taxon>
    </lineage>
</organism>
<sequence length="155" mass="17685">MDFKVDSKGFDDFMDKMSVNSENLENNVMKTVKQIAQEIADDAKDLAPVDTGHLRENIFSRVLQDGNTIVGEVFSNIEYAAYVEFGTGTVGQSAGLTREGINLHYRQTPWRYKDEEGNWHYTKGQKPQPFLYPAMKNNEDNIKEKLKTAAVMELR</sequence>
<dbReference type="EMBL" id="BK014863">
    <property type="protein sequence ID" value="DAD79303.1"/>
    <property type="molecule type" value="Genomic_DNA"/>
</dbReference>